<protein>
    <submittedName>
        <fullName evidence="1">Uncharacterized protein</fullName>
    </submittedName>
</protein>
<gene>
    <name evidence="1" type="ORF">SAMN05216218_102176</name>
</gene>
<sequence>MVETYEAAGWDEALARARQVGYGNRVVVPKAAEPSLPESVDLRPSNFPWSIHGGAVRVYREDSPGEHLQLKEFRDRWTLSLDRVNPHYQPFGHARNDVPAAALASLPLFAATQSVRLAGGLSAAAIEKQGSLVNDGLVPLVGRILI</sequence>
<dbReference type="OrthoDB" id="232490at2157"/>
<dbReference type="EMBL" id="FNBK01000002">
    <property type="protein sequence ID" value="SDE91386.1"/>
    <property type="molecule type" value="Genomic_DNA"/>
</dbReference>
<accession>A0A1G7GTD9</accession>
<organism evidence="1 2">
    <name type="scientific">Halorientalis regularis</name>
    <dbReference type="NCBI Taxonomy" id="660518"/>
    <lineage>
        <taxon>Archaea</taxon>
        <taxon>Methanobacteriati</taxon>
        <taxon>Methanobacteriota</taxon>
        <taxon>Stenosarchaea group</taxon>
        <taxon>Halobacteria</taxon>
        <taxon>Halobacteriales</taxon>
        <taxon>Haloarculaceae</taxon>
        <taxon>Halorientalis</taxon>
    </lineage>
</organism>
<name>A0A1G7GTD9_9EURY</name>
<keyword evidence="2" id="KW-1185">Reference proteome</keyword>
<evidence type="ECO:0000313" key="2">
    <source>
        <dbReference type="Proteomes" id="UP000199076"/>
    </source>
</evidence>
<evidence type="ECO:0000313" key="1">
    <source>
        <dbReference type="EMBL" id="SDE91386.1"/>
    </source>
</evidence>
<reference evidence="2" key="1">
    <citation type="submission" date="2016-10" db="EMBL/GenBank/DDBJ databases">
        <authorList>
            <person name="Varghese N."/>
            <person name="Submissions S."/>
        </authorList>
    </citation>
    <scope>NUCLEOTIDE SEQUENCE [LARGE SCALE GENOMIC DNA]</scope>
    <source>
        <strain evidence="2">IBRC-M 10760</strain>
    </source>
</reference>
<dbReference type="Proteomes" id="UP000199076">
    <property type="component" value="Unassembled WGS sequence"/>
</dbReference>
<dbReference type="RefSeq" id="WP_092687995.1">
    <property type="nucleotide sequence ID" value="NZ_FNBK01000002.1"/>
</dbReference>
<proteinExistence type="predicted"/>
<dbReference type="AlphaFoldDB" id="A0A1G7GTD9"/>
<dbReference type="STRING" id="660518.SAMN05216218_102176"/>